<dbReference type="Proteomes" id="UP000677234">
    <property type="component" value="Chromosome"/>
</dbReference>
<evidence type="ECO:0000313" key="8">
    <source>
        <dbReference type="Proteomes" id="UP000677234"/>
    </source>
</evidence>
<keyword evidence="1" id="KW-0472">Membrane</keyword>
<evidence type="ECO:0000259" key="4">
    <source>
        <dbReference type="Pfam" id="PF04101"/>
    </source>
</evidence>
<protein>
    <submittedName>
        <fullName evidence="5">UDP-2,4-diacetamido-2,4, 6-trideoxy-beta-L-altropyranose hydrolase</fullName>
        <ecNumber evidence="5">3.6.1.57</ecNumber>
    </submittedName>
</protein>
<dbReference type="Pfam" id="PF04101">
    <property type="entry name" value="Glyco_tran_28_C"/>
    <property type="match status" value="1"/>
</dbReference>
<dbReference type="PANTHER" id="PTHR21015:SF22">
    <property type="entry name" value="GLYCOSYLTRANSFERASE"/>
    <property type="match status" value="1"/>
</dbReference>
<feature type="active site" description="Proton acceptor" evidence="2">
    <location>
        <position position="18"/>
    </location>
</feature>
<evidence type="ECO:0000313" key="6">
    <source>
        <dbReference type="EMBL" id="QUO41188.1"/>
    </source>
</evidence>
<name>A0A7T5EK48_9BACL</name>
<dbReference type="InterPro" id="IPR007235">
    <property type="entry name" value="Glyco_trans_28_C"/>
</dbReference>
<dbReference type="InterPro" id="IPR020023">
    <property type="entry name" value="PseG"/>
</dbReference>
<dbReference type="KEGG" id="bcop:JD108_20070"/>
<dbReference type="AlphaFoldDB" id="A0A7T5EK48"/>
<evidence type="ECO:0000313" key="7">
    <source>
        <dbReference type="Proteomes" id="UP000595847"/>
    </source>
</evidence>
<proteinExistence type="predicted"/>
<keyword evidence="8" id="KW-1185">Reference proteome</keyword>
<dbReference type="RefSeq" id="WP_198827692.1">
    <property type="nucleotide sequence ID" value="NZ_CP066308.1"/>
</dbReference>
<feature type="domain" description="Glycosyl transferase family 28 C-terminal" evidence="4">
    <location>
        <begin position="202"/>
        <end position="349"/>
    </location>
</feature>
<keyword evidence="5" id="KW-0378">Hydrolase</keyword>
<evidence type="ECO:0000256" key="3">
    <source>
        <dbReference type="PIRSR" id="PIRSR620023-2"/>
    </source>
</evidence>
<dbReference type="SUPFAM" id="SSF53756">
    <property type="entry name" value="UDP-Glycosyltransferase/glycogen phosphorylase"/>
    <property type="match status" value="1"/>
</dbReference>
<evidence type="ECO:0000313" key="5">
    <source>
        <dbReference type="EMBL" id="QQE74104.1"/>
    </source>
</evidence>
<feature type="binding site" evidence="3">
    <location>
        <position position="182"/>
    </location>
    <ligand>
        <name>substrate</name>
    </ligand>
</feature>
<gene>
    <name evidence="5" type="primary">pseG</name>
    <name evidence="5" type="ORF">JD108_20070</name>
    <name evidence="6" type="ORF">KDJ56_20005</name>
</gene>
<dbReference type="GO" id="GO:0016787">
    <property type="term" value="F:hydrolase activity"/>
    <property type="evidence" value="ECO:0007669"/>
    <property type="project" value="UniProtKB-KW"/>
</dbReference>
<evidence type="ECO:0000256" key="1">
    <source>
        <dbReference type="ARBA" id="ARBA00023136"/>
    </source>
</evidence>
<dbReference type="PANTHER" id="PTHR21015">
    <property type="entry name" value="UDP-N-ACETYLGLUCOSAMINE--N-ACETYLMURAMYL-(PENTAPEPTIDE) PYROPHOSPHORYL-UNDECAPRENOL N-ACETYLGLUCOSAMINE TRANSFERASE 1"/>
    <property type="match status" value="1"/>
</dbReference>
<sequence>MPHALFRADASLYMGSGHIMRCLTLAQSLRSKGWQVSFVTRLFPGNLIDHIKTEGFTVHALPALPQQPSPTHPTESDLPSWLGTDWQADARQTAAVLQQLPVKKVDWLIVDHYGIEAKWETFLRPYTRRILVMDDLANRPHSCEILLDPNVLSAPRLSMTPYTGKIPAKTRQLLGPHYALLRPEFARLRDRRRVLQVDPQHMLVFFGGSDPSNQTKKALEALMLLEDSQLTADVVIGKNHPDPAGIQQLCERTPHFSLHVQTSRMAELLLRAGVVIGAGGTHTWERCCLGVPSVIVAVAANQVPLARAVHENGMALYLGRAEETTVEQMAEAVRGLRQNAARLSRMAAACWRTVDGKGAERVVAAMEETGGD</sequence>
<feature type="binding site" evidence="3">
    <location>
        <position position="285"/>
    </location>
    <ligand>
        <name>substrate</name>
    </ligand>
</feature>
<dbReference type="Gene3D" id="3.40.50.11190">
    <property type="match status" value="1"/>
</dbReference>
<organism evidence="5 7">
    <name type="scientific">Brevibacillus composti</name>
    <dbReference type="NCBI Taxonomy" id="2796470"/>
    <lineage>
        <taxon>Bacteria</taxon>
        <taxon>Bacillati</taxon>
        <taxon>Bacillota</taxon>
        <taxon>Bacilli</taxon>
        <taxon>Bacillales</taxon>
        <taxon>Paenibacillaceae</taxon>
        <taxon>Brevibacillus</taxon>
    </lineage>
</organism>
<accession>A0A7T5EK48</accession>
<dbReference type="NCBIfam" id="TIGR03590">
    <property type="entry name" value="PseG"/>
    <property type="match status" value="1"/>
</dbReference>
<dbReference type="EC" id="3.6.1.57" evidence="5"/>
<dbReference type="EMBL" id="CP066308">
    <property type="protein sequence ID" value="QQE74104.1"/>
    <property type="molecule type" value="Genomic_DNA"/>
</dbReference>
<dbReference type="GO" id="GO:0016758">
    <property type="term" value="F:hexosyltransferase activity"/>
    <property type="evidence" value="ECO:0007669"/>
    <property type="project" value="InterPro"/>
</dbReference>
<dbReference type="Proteomes" id="UP000595847">
    <property type="component" value="Chromosome"/>
</dbReference>
<reference evidence="6" key="2">
    <citation type="submission" date="2021-04" db="EMBL/GenBank/DDBJ databases">
        <title>Brevibacillus composti FJAT-54423, complete genome.</title>
        <authorList>
            <person name="Tang R."/>
        </authorList>
    </citation>
    <scope>NUCLEOTIDE SEQUENCE</scope>
    <source>
        <strain evidence="6">FJAT-54424</strain>
    </source>
</reference>
<dbReference type="EMBL" id="CP073708">
    <property type="protein sequence ID" value="QUO41188.1"/>
    <property type="molecule type" value="Genomic_DNA"/>
</dbReference>
<evidence type="ECO:0000256" key="2">
    <source>
        <dbReference type="PIRSR" id="PIRSR620023-1"/>
    </source>
</evidence>
<dbReference type="Gene3D" id="3.40.50.2000">
    <property type="entry name" value="Glycogen Phosphorylase B"/>
    <property type="match status" value="1"/>
</dbReference>
<reference evidence="5 7" key="1">
    <citation type="submission" date="2020-12" db="EMBL/GenBank/DDBJ databases">
        <title>strain FJAT-54423T represents a novel species of the genus Brevibacillus.</title>
        <authorList>
            <person name="Tang R."/>
        </authorList>
    </citation>
    <scope>NUCLEOTIDE SEQUENCE [LARGE SCALE GENOMIC DNA]</scope>
    <source>
        <strain evidence="5 7">FJAT-54423</strain>
    </source>
</reference>